<comment type="caution">
    <text evidence="1">The sequence shown here is derived from an EMBL/GenBank/DDBJ whole genome shotgun (WGS) entry which is preliminary data.</text>
</comment>
<organism evidence="1 2">
    <name type="scientific">Clostridium perfringens D str. JGS1721</name>
    <dbReference type="NCBI Taxonomy" id="488537"/>
    <lineage>
        <taxon>Bacteria</taxon>
        <taxon>Bacillati</taxon>
        <taxon>Bacillota</taxon>
        <taxon>Clostridia</taxon>
        <taxon>Eubacteriales</taxon>
        <taxon>Clostridiaceae</taxon>
        <taxon>Clostridium</taxon>
    </lineage>
</organism>
<dbReference type="Proteomes" id="UP000003188">
    <property type="component" value="Unassembled WGS sequence"/>
</dbReference>
<gene>
    <name evidence="1" type="ORF">CJD_1925</name>
</gene>
<protein>
    <submittedName>
        <fullName evidence="1">Uncharacterized protein</fullName>
    </submittedName>
</protein>
<name>B1V1M5_CLOPF</name>
<evidence type="ECO:0000313" key="1">
    <source>
        <dbReference type="EMBL" id="EDT72318.1"/>
    </source>
</evidence>
<dbReference type="RefSeq" id="WP_004460179.1">
    <property type="nucleotide sequence ID" value="NZ_ABOO01000010.1"/>
</dbReference>
<sequence length="51" mass="6187">MYNLKRIESKEVNIAKKYASKIKDNTKDYLLICYDENYKTILNYINVVDMY</sequence>
<reference evidence="1 2" key="1">
    <citation type="submission" date="2008-03" db="EMBL/GenBank/DDBJ databases">
        <authorList>
            <person name="Paulsen I."/>
            <person name="Sebastian Y."/>
        </authorList>
    </citation>
    <scope>NUCLEOTIDE SEQUENCE [LARGE SCALE GENOMIC DNA]</scope>
    <source>
        <strain evidence="2">D str. JGS1721</strain>
    </source>
</reference>
<evidence type="ECO:0000313" key="2">
    <source>
        <dbReference type="Proteomes" id="UP000003188"/>
    </source>
</evidence>
<accession>B1V1M5</accession>
<dbReference type="EMBL" id="ABOO01000010">
    <property type="protein sequence ID" value="EDT72318.1"/>
    <property type="molecule type" value="Genomic_DNA"/>
</dbReference>
<proteinExistence type="predicted"/>
<dbReference type="AlphaFoldDB" id="B1V1M5"/>